<dbReference type="RefSeq" id="WP_212677289.1">
    <property type="nucleotide sequence ID" value="NZ_JAGSPK010000001.1"/>
</dbReference>
<keyword evidence="3" id="KW-1185">Reference proteome</keyword>
<evidence type="ECO:0000313" key="2">
    <source>
        <dbReference type="EMBL" id="MBR7791049.1"/>
    </source>
</evidence>
<feature type="domain" description="Solute-binding protein family 3/N-terminal" evidence="1">
    <location>
        <begin position="30"/>
        <end position="241"/>
    </location>
</feature>
<dbReference type="Gene3D" id="3.40.190.10">
    <property type="entry name" value="Periplasmic binding protein-like II"/>
    <property type="match status" value="2"/>
</dbReference>
<protein>
    <submittedName>
        <fullName evidence="2">ABC transporter substrate-binding protein</fullName>
    </submittedName>
</protein>
<dbReference type="PANTHER" id="PTHR38834">
    <property type="entry name" value="PERIPLASMIC SUBSTRATE BINDING PROTEIN FAMILY 3"/>
    <property type="match status" value="1"/>
</dbReference>
<dbReference type="PANTHER" id="PTHR38834:SF3">
    <property type="entry name" value="SOLUTE-BINDING PROTEIN FAMILY 3_N-TERMINAL DOMAIN-CONTAINING PROTEIN"/>
    <property type="match status" value="1"/>
</dbReference>
<dbReference type="Proteomes" id="UP000682982">
    <property type="component" value="Unassembled WGS sequence"/>
</dbReference>
<proteinExistence type="predicted"/>
<dbReference type="Pfam" id="PF00497">
    <property type="entry name" value="SBP_bac_3"/>
    <property type="match status" value="1"/>
</dbReference>
<organism evidence="2 3">
    <name type="scientific">Undibacterium rivi</name>
    <dbReference type="NCBI Taxonomy" id="2828729"/>
    <lineage>
        <taxon>Bacteria</taxon>
        <taxon>Pseudomonadati</taxon>
        <taxon>Pseudomonadota</taxon>
        <taxon>Betaproteobacteria</taxon>
        <taxon>Burkholderiales</taxon>
        <taxon>Oxalobacteraceae</taxon>
        <taxon>Undibacterium</taxon>
    </lineage>
</organism>
<accession>A0ABS5GZ93</accession>
<comment type="caution">
    <text evidence="2">The sequence shown here is derived from an EMBL/GenBank/DDBJ whole genome shotgun (WGS) entry which is preliminary data.</text>
</comment>
<sequence length="243" mass="27792">MKAQTLIILSAGLITLPSIALAETLHLLIQEYAPFSYTEPKTGEIRGFVTDKIMEIMRRAGETPDISSTSLARGLNATLNDDNTCLFAFRRTPERENSFKWVGPLTNDNWVLYGRKNDSRVLKKFEDAKPYSIGSYKNAATGIQLTEQGYHVAFASEDDDNPRLLVNKRIDYWVVSELHGMSLAQQLGFAEDIVRVARYKNIELNMLCNIRMDKQRIDLFNKINRELDNDGTMEKLMRKYGTR</sequence>
<dbReference type="InterPro" id="IPR001638">
    <property type="entry name" value="Solute-binding_3/MltF_N"/>
</dbReference>
<reference evidence="2 3" key="1">
    <citation type="submission" date="2021-04" db="EMBL/GenBank/DDBJ databases">
        <title>novel species isolated from subtropical streams in China.</title>
        <authorList>
            <person name="Lu H."/>
        </authorList>
    </citation>
    <scope>NUCLEOTIDE SEQUENCE [LARGE SCALE GENOMIC DNA]</scope>
    <source>
        <strain evidence="2 3">FT147W</strain>
    </source>
</reference>
<dbReference type="SUPFAM" id="SSF53850">
    <property type="entry name" value="Periplasmic binding protein-like II"/>
    <property type="match status" value="1"/>
</dbReference>
<evidence type="ECO:0000313" key="3">
    <source>
        <dbReference type="Proteomes" id="UP000682982"/>
    </source>
</evidence>
<name>A0ABS5GZ93_9BURK</name>
<gene>
    <name evidence="2" type="ORF">KDM87_00450</name>
</gene>
<dbReference type="EMBL" id="JAGSPK010000001">
    <property type="protein sequence ID" value="MBR7791049.1"/>
    <property type="molecule type" value="Genomic_DNA"/>
</dbReference>
<evidence type="ECO:0000259" key="1">
    <source>
        <dbReference type="Pfam" id="PF00497"/>
    </source>
</evidence>